<evidence type="ECO:0000256" key="4">
    <source>
        <dbReference type="ARBA" id="ARBA00022723"/>
    </source>
</evidence>
<dbReference type="PROSITE" id="PS50880">
    <property type="entry name" value="TOPRIM"/>
    <property type="match status" value="1"/>
</dbReference>
<dbReference type="InterPro" id="IPR003601">
    <property type="entry name" value="Topo_IA_2"/>
</dbReference>
<dbReference type="GO" id="GO:0006265">
    <property type="term" value="P:DNA topological change"/>
    <property type="evidence" value="ECO:0007669"/>
    <property type="project" value="InterPro"/>
</dbReference>
<organism evidence="16 17">
    <name type="scientific">Desulfofundulus thermosubterraneus DSM 16057</name>
    <dbReference type="NCBI Taxonomy" id="1121432"/>
    <lineage>
        <taxon>Bacteria</taxon>
        <taxon>Bacillati</taxon>
        <taxon>Bacillota</taxon>
        <taxon>Clostridia</taxon>
        <taxon>Eubacteriales</taxon>
        <taxon>Peptococcaceae</taxon>
        <taxon>Desulfofundulus</taxon>
    </lineage>
</organism>
<evidence type="ECO:0000313" key="17">
    <source>
        <dbReference type="Proteomes" id="UP000184529"/>
    </source>
</evidence>
<name>A0A1M6ETG5_9FIRM</name>
<dbReference type="SUPFAM" id="SSF56712">
    <property type="entry name" value="Prokaryotic type I DNA topoisomerase"/>
    <property type="match status" value="1"/>
</dbReference>
<dbReference type="SMART" id="SM00437">
    <property type="entry name" value="TOP1Ac"/>
    <property type="match status" value="1"/>
</dbReference>
<comment type="catalytic activity">
    <reaction evidence="1">
        <text>ATP-independent breakage of single-stranded DNA, followed by passage and rejoining.</text>
        <dbReference type="EC" id="5.6.2.1"/>
    </reaction>
</comment>
<dbReference type="InterPro" id="IPR013497">
    <property type="entry name" value="Topo_IA_cen"/>
</dbReference>
<dbReference type="InterPro" id="IPR000380">
    <property type="entry name" value="Topo_IA"/>
</dbReference>
<dbReference type="GO" id="GO:0006281">
    <property type="term" value="P:DNA repair"/>
    <property type="evidence" value="ECO:0007669"/>
    <property type="project" value="TreeGrafter"/>
</dbReference>
<evidence type="ECO:0000259" key="15">
    <source>
        <dbReference type="PROSITE" id="PS52039"/>
    </source>
</evidence>
<dbReference type="InterPro" id="IPR003602">
    <property type="entry name" value="Topo_IA_DNA-bd_dom"/>
</dbReference>
<dbReference type="InterPro" id="IPR013826">
    <property type="entry name" value="Topo_IA_cen_sub3"/>
</dbReference>
<dbReference type="EC" id="5.6.2.1" evidence="3"/>
<evidence type="ECO:0000256" key="3">
    <source>
        <dbReference type="ARBA" id="ARBA00012891"/>
    </source>
</evidence>
<evidence type="ECO:0000256" key="9">
    <source>
        <dbReference type="ARBA" id="ARBA00030003"/>
    </source>
</evidence>
<evidence type="ECO:0000256" key="10">
    <source>
        <dbReference type="ARBA" id="ARBA00031985"/>
    </source>
</evidence>
<feature type="region of interest" description="Disordered" evidence="13">
    <location>
        <begin position="437"/>
        <end position="464"/>
    </location>
</feature>
<dbReference type="SMART" id="SM00436">
    <property type="entry name" value="TOP1Bc"/>
    <property type="match status" value="1"/>
</dbReference>
<dbReference type="InterPro" id="IPR013824">
    <property type="entry name" value="Topo_IA_cen_sub1"/>
</dbReference>
<keyword evidence="8 16" id="KW-0413">Isomerase</keyword>
<dbReference type="Pfam" id="PF01131">
    <property type="entry name" value="Topoisom_bac"/>
    <property type="match status" value="1"/>
</dbReference>
<dbReference type="PANTHER" id="PTHR11390">
    <property type="entry name" value="PROKARYOTIC DNA TOPOISOMERASE"/>
    <property type="match status" value="1"/>
</dbReference>
<dbReference type="Pfam" id="PF01751">
    <property type="entry name" value="Toprim"/>
    <property type="match status" value="1"/>
</dbReference>
<dbReference type="PROSITE" id="PS00396">
    <property type="entry name" value="TOPO_IA_1"/>
    <property type="match status" value="1"/>
</dbReference>
<evidence type="ECO:0000256" key="7">
    <source>
        <dbReference type="ARBA" id="ARBA00023125"/>
    </source>
</evidence>
<keyword evidence="17" id="KW-1185">Reference proteome</keyword>
<feature type="domain" description="Toprim" evidence="14">
    <location>
        <begin position="2"/>
        <end position="135"/>
    </location>
</feature>
<dbReference type="InterPro" id="IPR006171">
    <property type="entry name" value="TOPRIM_dom"/>
</dbReference>
<dbReference type="NCBIfam" id="TIGR01056">
    <property type="entry name" value="topB"/>
    <property type="match status" value="1"/>
</dbReference>
<dbReference type="GO" id="GO:0043597">
    <property type="term" value="C:cytoplasmic replication fork"/>
    <property type="evidence" value="ECO:0007669"/>
    <property type="project" value="TreeGrafter"/>
</dbReference>
<dbReference type="RefSeq" id="WP_072868136.1">
    <property type="nucleotide sequence ID" value="NZ_FQZM01000014.1"/>
</dbReference>
<proteinExistence type="inferred from homology"/>
<evidence type="ECO:0000313" key="16">
    <source>
        <dbReference type="EMBL" id="SHI88676.1"/>
    </source>
</evidence>
<dbReference type="InterPro" id="IPR013825">
    <property type="entry name" value="Topo_IA_cen_sub2"/>
</dbReference>
<evidence type="ECO:0000259" key="14">
    <source>
        <dbReference type="PROSITE" id="PS50880"/>
    </source>
</evidence>
<dbReference type="NCBIfam" id="NF005829">
    <property type="entry name" value="PRK07726.1"/>
    <property type="match status" value="1"/>
</dbReference>
<dbReference type="AlphaFoldDB" id="A0A1M6ETG5"/>
<comment type="similarity">
    <text evidence="2">Belongs to the type IA topoisomerase family.</text>
</comment>
<protein>
    <recommendedName>
        <fullName evidence="3">DNA topoisomerase</fullName>
        <ecNumber evidence="3">5.6.2.1</ecNumber>
    </recommendedName>
    <alternativeName>
        <fullName evidence="12">Omega-protein</fullName>
    </alternativeName>
    <alternativeName>
        <fullName evidence="11">Relaxing enzyme</fullName>
    </alternativeName>
    <alternativeName>
        <fullName evidence="9">Swivelase</fullName>
    </alternativeName>
    <alternativeName>
        <fullName evidence="10">Untwisting enzyme</fullName>
    </alternativeName>
</protein>
<dbReference type="Proteomes" id="UP000184529">
    <property type="component" value="Unassembled WGS sequence"/>
</dbReference>
<dbReference type="InterPro" id="IPR023405">
    <property type="entry name" value="Topo_IA_core_domain"/>
</dbReference>
<evidence type="ECO:0000256" key="5">
    <source>
        <dbReference type="ARBA" id="ARBA00022842"/>
    </source>
</evidence>
<dbReference type="CDD" id="cd00186">
    <property type="entry name" value="TOP1Ac"/>
    <property type="match status" value="1"/>
</dbReference>
<dbReference type="Gene3D" id="1.10.290.10">
    <property type="entry name" value="Topoisomerase I, domain 4"/>
    <property type="match status" value="1"/>
</dbReference>
<dbReference type="Gene3D" id="2.70.20.10">
    <property type="entry name" value="Topoisomerase I, domain 3"/>
    <property type="match status" value="1"/>
</dbReference>
<evidence type="ECO:0000256" key="12">
    <source>
        <dbReference type="ARBA" id="ARBA00032877"/>
    </source>
</evidence>
<evidence type="ECO:0000256" key="8">
    <source>
        <dbReference type="ARBA" id="ARBA00023235"/>
    </source>
</evidence>
<dbReference type="PROSITE" id="PS52039">
    <property type="entry name" value="TOPO_IA_2"/>
    <property type="match status" value="1"/>
</dbReference>
<dbReference type="EMBL" id="FQZM01000014">
    <property type="protein sequence ID" value="SHI88676.1"/>
    <property type="molecule type" value="Genomic_DNA"/>
</dbReference>
<dbReference type="GO" id="GO:0003917">
    <property type="term" value="F:DNA topoisomerase type I (single strand cut, ATP-independent) activity"/>
    <property type="evidence" value="ECO:0007669"/>
    <property type="project" value="UniProtKB-EC"/>
</dbReference>
<dbReference type="PRINTS" id="PR00417">
    <property type="entry name" value="PRTPISMRASEI"/>
</dbReference>
<sequence length="800" mass="88840">MRKLVIAEKPSVARDIASALGKFAQKDGYLENDRLVISWALGHLLELADAHEYDPTFVKWTLEQLPILPEEFKLHPIRSGTKQLKILNQLLNSADVAEVINACDAGREGELIFRRIYEWCGCRKPVKRLWLSEATPSAIKEAFKKLRDGRELDNLAAAARARAEADWIVGINATRAFSVKHKTLLSVGRVQTPTLALVVRREREIRDFKPETYWEVRATFQKSGGATYRGRWFRGGESRIKEKSRAEELVRAALAAGSGRVTQVEKRTKTEAPPLLFNLNDLQKEANRKYGMTAQKVLDTAQSLYEKHKLITYPRTDSRHLTGALARHTLQKRLAALEKCPEYGELVRRIRPGMMPGKRHIDDAGVTDHHAIIPTDVTPDPAALNPAERQVYDLVVRRFLAMFYPPAVYDETKVVTEAGGETFKSGGRVEIEPGWKAVYGPEEKEEKDGKDEDGESQPLPPLAEGETVAVEKAGAVERQTKPPKRYTEATLLAAMENAGRLVDDREMAETLKAAGGIGTPATRAAIIETLIKRGYVERRKKTLVPTPRGEALVDLVPEKLKSVELTAQWEDGLRRIEEGLDDARLWLVGLKNFTVEMVAMAKEQEANGAVHQKEVIGRCPLCGRDVLEYTKSYGCSGYKEGCGFAIWKEIAGKKITVNQAKELLQKGKTGVIKGFKSKAGKNFDAALTLGENGRVNFEFADHAGHVLGRCPLCGKDVIEGKKGYGCAGWKEGCKFVIWKEVAGKKITVSQAKELLQKGKTGVIKGFKSKAGREFEAVLVLGEDGKIEFEFKTDRGDNVCG</sequence>
<keyword evidence="6" id="KW-0799">Topoisomerase</keyword>
<gene>
    <name evidence="16" type="ORF">SAMN02745219_01270</name>
</gene>
<dbReference type="GO" id="GO:0003677">
    <property type="term" value="F:DNA binding"/>
    <property type="evidence" value="ECO:0007669"/>
    <property type="project" value="UniProtKB-KW"/>
</dbReference>
<dbReference type="InterPro" id="IPR034144">
    <property type="entry name" value="TOPRIM_TopoIII"/>
</dbReference>
<dbReference type="OrthoDB" id="9803554at2"/>
<feature type="compositionally biased region" description="Basic and acidic residues" evidence="13">
    <location>
        <begin position="441"/>
        <end position="450"/>
    </location>
</feature>
<evidence type="ECO:0000256" key="13">
    <source>
        <dbReference type="SAM" id="MobiDB-lite"/>
    </source>
</evidence>
<dbReference type="InterPro" id="IPR005738">
    <property type="entry name" value="TopoIII"/>
</dbReference>
<keyword evidence="7" id="KW-0238">DNA-binding</keyword>
<dbReference type="Gene3D" id="1.10.460.10">
    <property type="entry name" value="Topoisomerase I, domain 2"/>
    <property type="match status" value="1"/>
</dbReference>
<keyword evidence="4" id="KW-0479">Metal-binding</keyword>
<evidence type="ECO:0000256" key="2">
    <source>
        <dbReference type="ARBA" id="ARBA00009446"/>
    </source>
</evidence>
<dbReference type="InterPro" id="IPR025589">
    <property type="entry name" value="Toprim_C_rpt"/>
</dbReference>
<accession>A0A1M6ETG5</accession>
<keyword evidence="5" id="KW-0460">Magnesium</keyword>
<dbReference type="STRING" id="1121432.SAMN02745219_01270"/>
<dbReference type="GO" id="GO:0046872">
    <property type="term" value="F:metal ion binding"/>
    <property type="evidence" value="ECO:0007669"/>
    <property type="project" value="UniProtKB-KW"/>
</dbReference>
<evidence type="ECO:0000256" key="1">
    <source>
        <dbReference type="ARBA" id="ARBA00000213"/>
    </source>
</evidence>
<dbReference type="Gene3D" id="3.40.50.140">
    <property type="match status" value="1"/>
</dbReference>
<dbReference type="Pfam" id="PF13342">
    <property type="entry name" value="Toprim_Crpt"/>
    <property type="match status" value="2"/>
</dbReference>
<dbReference type="PANTHER" id="PTHR11390:SF21">
    <property type="entry name" value="DNA TOPOISOMERASE 3-ALPHA"/>
    <property type="match status" value="1"/>
</dbReference>
<dbReference type="InterPro" id="IPR023406">
    <property type="entry name" value="Topo_IA_AS"/>
</dbReference>
<dbReference type="GO" id="GO:0006310">
    <property type="term" value="P:DNA recombination"/>
    <property type="evidence" value="ECO:0007669"/>
    <property type="project" value="TreeGrafter"/>
</dbReference>
<dbReference type="CDD" id="cd03362">
    <property type="entry name" value="TOPRIM_TopoIA_TopoIII"/>
    <property type="match status" value="1"/>
</dbReference>
<dbReference type="SMART" id="SM00493">
    <property type="entry name" value="TOPRIM"/>
    <property type="match status" value="1"/>
</dbReference>
<evidence type="ECO:0000256" key="11">
    <source>
        <dbReference type="ARBA" id="ARBA00032235"/>
    </source>
</evidence>
<reference evidence="17" key="1">
    <citation type="submission" date="2016-11" db="EMBL/GenBank/DDBJ databases">
        <authorList>
            <person name="Varghese N."/>
            <person name="Submissions S."/>
        </authorList>
    </citation>
    <scope>NUCLEOTIDE SEQUENCE [LARGE SCALE GENOMIC DNA]</scope>
    <source>
        <strain evidence="17">DSM 16057</strain>
    </source>
</reference>
<evidence type="ECO:0000256" key="6">
    <source>
        <dbReference type="ARBA" id="ARBA00023029"/>
    </source>
</evidence>
<feature type="domain" description="Topo IA-type catalytic" evidence="15">
    <location>
        <begin position="152"/>
        <end position="598"/>
    </location>
</feature>